<reference evidence="1 2" key="1">
    <citation type="submission" date="2019-07" db="EMBL/GenBank/DDBJ databases">
        <title>Whole genome shotgun sequence of Knoellia locipacati NBRC 109775.</title>
        <authorList>
            <person name="Hosoyama A."/>
            <person name="Uohara A."/>
            <person name="Ohji S."/>
            <person name="Ichikawa N."/>
        </authorList>
    </citation>
    <scope>NUCLEOTIDE SEQUENCE [LARGE SCALE GENOMIC DNA]</scope>
    <source>
        <strain evidence="1 2">NBRC 109775</strain>
    </source>
</reference>
<accession>A0A512SZA7</accession>
<proteinExistence type="predicted"/>
<comment type="caution">
    <text evidence="1">The sequence shown here is derived from an EMBL/GenBank/DDBJ whole genome shotgun (WGS) entry which is preliminary data.</text>
</comment>
<name>A0A512SZA7_9MICO</name>
<dbReference type="EMBL" id="BKBA01000004">
    <property type="protein sequence ID" value="GEQ13292.1"/>
    <property type="molecule type" value="Genomic_DNA"/>
</dbReference>
<evidence type="ECO:0000313" key="1">
    <source>
        <dbReference type="EMBL" id="GEQ13292.1"/>
    </source>
</evidence>
<dbReference type="RefSeq" id="WP_147063426.1">
    <property type="nucleotide sequence ID" value="NZ_BAABDN010000001.1"/>
</dbReference>
<dbReference type="OrthoDB" id="4846903at2"/>
<keyword evidence="2" id="KW-1185">Reference proteome</keyword>
<evidence type="ECO:0000313" key="2">
    <source>
        <dbReference type="Proteomes" id="UP000321793"/>
    </source>
</evidence>
<protein>
    <submittedName>
        <fullName evidence="1">Uncharacterized protein</fullName>
    </submittedName>
</protein>
<organism evidence="1 2">
    <name type="scientific">Knoellia locipacati</name>
    <dbReference type="NCBI Taxonomy" id="882824"/>
    <lineage>
        <taxon>Bacteria</taxon>
        <taxon>Bacillati</taxon>
        <taxon>Actinomycetota</taxon>
        <taxon>Actinomycetes</taxon>
        <taxon>Micrococcales</taxon>
        <taxon>Intrasporangiaceae</taxon>
        <taxon>Knoellia</taxon>
    </lineage>
</organism>
<sequence>MRTDVHQMLGDLPKAYAATTDTGAEHPPRDDDDPGAMPAELRRWLVRLRLLEGVPFANLVADTELLPEESIRWFYLDRRWTDALVQGALSAGTVNSDDRVQLTAQYDAVRDELDTEERNYRRAAGSPRFEGKVESVSGFLLRSRAVSGWPGLHVRAFSVDPEEADDATYPEVDPRRMRLLRLERLAPAVLLVLFDGVPAVVHIEEPRQGVQFGFDVAATTGQLSATFRARKRDTFEDLPGAANVIDVPFRADGAPGVVDIQAISTELAKPSHPGTGAADGLDSAEYALQLIRFPYRQVFGDAEGPTGNVPIKTVFQPRIMYADHVAQTFVAMKDPR</sequence>
<gene>
    <name evidence="1" type="ORF">KLO01_13390</name>
</gene>
<dbReference type="Proteomes" id="UP000321793">
    <property type="component" value="Unassembled WGS sequence"/>
</dbReference>
<dbReference type="AlphaFoldDB" id="A0A512SZA7"/>